<dbReference type="Proteomes" id="UP000198751">
    <property type="component" value="Chromosome I"/>
</dbReference>
<evidence type="ECO:0000313" key="1">
    <source>
        <dbReference type="EMBL" id="SDS77202.1"/>
    </source>
</evidence>
<dbReference type="AlphaFoldDB" id="A0A1H1UXF6"/>
<protein>
    <submittedName>
        <fullName evidence="1">Uncharacterized protein</fullName>
    </submittedName>
</protein>
<gene>
    <name evidence="1" type="ORF">SAMN04489743_0820</name>
</gene>
<dbReference type="EMBL" id="LT629779">
    <property type="protein sequence ID" value="SDS77202.1"/>
    <property type="molecule type" value="Genomic_DNA"/>
</dbReference>
<dbReference type="OrthoDB" id="4948417at2"/>
<accession>A0A1H1UXF6</accession>
<sequence>MNTPQLFSFLSDPRDPEEVLANLPAEDLAGLLDLLFQELDTVEPAFGAQAWYDLALEESNRRTVSPDGAAHGVA</sequence>
<proteinExistence type="predicted"/>
<reference evidence="2" key="1">
    <citation type="submission" date="2016-10" db="EMBL/GenBank/DDBJ databases">
        <authorList>
            <person name="Varghese N."/>
            <person name="Submissions S."/>
        </authorList>
    </citation>
    <scope>NUCLEOTIDE SEQUENCE [LARGE SCALE GENOMIC DNA]</scope>
    <source>
        <strain evidence="2">IMMIB L-1606</strain>
    </source>
</reference>
<keyword evidence="2" id="KW-1185">Reference proteome</keyword>
<evidence type="ECO:0000313" key="2">
    <source>
        <dbReference type="Proteomes" id="UP000198751"/>
    </source>
</evidence>
<dbReference type="RefSeq" id="WP_091717792.1">
    <property type="nucleotide sequence ID" value="NZ_LT629779.1"/>
</dbReference>
<name>A0A1H1UXF6_9MICC</name>
<organism evidence="1 2">
    <name type="scientific">Pseudarthrobacter equi</name>
    <dbReference type="NCBI Taxonomy" id="728066"/>
    <lineage>
        <taxon>Bacteria</taxon>
        <taxon>Bacillati</taxon>
        <taxon>Actinomycetota</taxon>
        <taxon>Actinomycetes</taxon>
        <taxon>Micrococcales</taxon>
        <taxon>Micrococcaceae</taxon>
        <taxon>Pseudarthrobacter</taxon>
    </lineage>
</organism>